<accession>A0ABC8LLP9</accession>
<keyword evidence="2" id="KW-1185">Reference proteome</keyword>
<evidence type="ECO:0000313" key="2">
    <source>
        <dbReference type="Proteomes" id="UP001642260"/>
    </source>
</evidence>
<feature type="non-terminal residue" evidence="1">
    <location>
        <position position="52"/>
    </location>
</feature>
<name>A0ABC8LLP9_ERUVS</name>
<comment type="caution">
    <text evidence="1">The sequence shown here is derived from an EMBL/GenBank/DDBJ whole genome shotgun (WGS) entry which is preliminary data.</text>
</comment>
<dbReference type="EMBL" id="CAKOAT010614043">
    <property type="protein sequence ID" value="CAH8384349.1"/>
    <property type="molecule type" value="Genomic_DNA"/>
</dbReference>
<sequence length="52" mass="5933">MCKSVLEHYVNKSWLNQINILEFALKILIAKTVVSIHANFKNVIVTYATAKN</sequence>
<dbReference type="Proteomes" id="UP001642260">
    <property type="component" value="Unassembled WGS sequence"/>
</dbReference>
<dbReference type="AlphaFoldDB" id="A0ABC8LLP9"/>
<gene>
    <name evidence="1" type="ORF">ERUC_LOCUS36832</name>
</gene>
<evidence type="ECO:0000313" key="1">
    <source>
        <dbReference type="EMBL" id="CAH8384349.1"/>
    </source>
</evidence>
<protein>
    <submittedName>
        <fullName evidence="1">Uncharacterized protein</fullName>
    </submittedName>
</protein>
<proteinExistence type="predicted"/>
<organism evidence="1 2">
    <name type="scientific">Eruca vesicaria subsp. sativa</name>
    <name type="common">Garden rocket</name>
    <name type="synonym">Eruca sativa</name>
    <dbReference type="NCBI Taxonomy" id="29727"/>
    <lineage>
        <taxon>Eukaryota</taxon>
        <taxon>Viridiplantae</taxon>
        <taxon>Streptophyta</taxon>
        <taxon>Embryophyta</taxon>
        <taxon>Tracheophyta</taxon>
        <taxon>Spermatophyta</taxon>
        <taxon>Magnoliopsida</taxon>
        <taxon>eudicotyledons</taxon>
        <taxon>Gunneridae</taxon>
        <taxon>Pentapetalae</taxon>
        <taxon>rosids</taxon>
        <taxon>malvids</taxon>
        <taxon>Brassicales</taxon>
        <taxon>Brassicaceae</taxon>
        <taxon>Brassiceae</taxon>
        <taxon>Eruca</taxon>
    </lineage>
</organism>
<reference evidence="1 2" key="1">
    <citation type="submission" date="2022-03" db="EMBL/GenBank/DDBJ databases">
        <authorList>
            <person name="Macdonald S."/>
            <person name="Ahmed S."/>
            <person name="Newling K."/>
        </authorList>
    </citation>
    <scope>NUCLEOTIDE SEQUENCE [LARGE SCALE GENOMIC DNA]</scope>
</reference>